<dbReference type="EMBL" id="CALNXK010000011">
    <property type="protein sequence ID" value="CAH3043737.1"/>
    <property type="molecule type" value="Genomic_DNA"/>
</dbReference>
<evidence type="ECO:0000313" key="1">
    <source>
        <dbReference type="EMBL" id="CAH3043737.1"/>
    </source>
</evidence>
<organism evidence="1 2">
    <name type="scientific">Porites lobata</name>
    <dbReference type="NCBI Taxonomy" id="104759"/>
    <lineage>
        <taxon>Eukaryota</taxon>
        <taxon>Metazoa</taxon>
        <taxon>Cnidaria</taxon>
        <taxon>Anthozoa</taxon>
        <taxon>Hexacorallia</taxon>
        <taxon>Scleractinia</taxon>
        <taxon>Fungiina</taxon>
        <taxon>Poritidae</taxon>
        <taxon>Porites</taxon>
    </lineage>
</organism>
<name>A0ABN8N9T1_9CNID</name>
<evidence type="ECO:0000313" key="2">
    <source>
        <dbReference type="Proteomes" id="UP001159405"/>
    </source>
</evidence>
<comment type="caution">
    <text evidence="1">The sequence shown here is derived from an EMBL/GenBank/DDBJ whole genome shotgun (WGS) entry which is preliminary data.</text>
</comment>
<gene>
    <name evidence="1" type="ORF">PLOB_00002620</name>
</gene>
<sequence>MVIFSNNETRFKDLLDKLGLELRRVDLGIEFMGSVTKEMEKHKTNIRRGRTKIHRDQAMVKRYNRTLAKRLFGHQYGVEMQPPESQRYSEWVVRLPVLVSALSGEVTRLTGKKPVAAIKEKAVYSKPSIPYHRPVSVREKMAPFRYSCALSLPTRQA</sequence>
<protein>
    <submittedName>
        <fullName evidence="1">Uncharacterized protein</fullName>
    </submittedName>
</protein>
<proteinExistence type="predicted"/>
<reference evidence="1 2" key="1">
    <citation type="submission" date="2022-05" db="EMBL/GenBank/DDBJ databases">
        <authorList>
            <consortium name="Genoscope - CEA"/>
            <person name="William W."/>
        </authorList>
    </citation>
    <scope>NUCLEOTIDE SEQUENCE [LARGE SCALE GENOMIC DNA]</scope>
</reference>
<accession>A0ABN8N9T1</accession>
<dbReference type="Proteomes" id="UP001159405">
    <property type="component" value="Unassembled WGS sequence"/>
</dbReference>
<keyword evidence="2" id="KW-1185">Reference proteome</keyword>